<keyword evidence="2" id="KW-0695">RNA-directed DNA polymerase</keyword>
<dbReference type="GO" id="GO:0004523">
    <property type="term" value="F:RNA-DNA hybrid ribonuclease activity"/>
    <property type="evidence" value="ECO:0007669"/>
    <property type="project" value="InterPro"/>
</dbReference>
<dbReference type="Proteomes" id="UP000265520">
    <property type="component" value="Unassembled WGS sequence"/>
</dbReference>
<proteinExistence type="predicted"/>
<reference evidence="2 3" key="1">
    <citation type="journal article" date="2018" name="Front. Plant Sci.">
        <title>Red Clover (Trifolium pratense) and Zigzag Clover (T. medium) - A Picture of Genomic Similarities and Differences.</title>
        <authorList>
            <person name="Dluhosova J."/>
            <person name="Istvanek J."/>
            <person name="Nedelnik J."/>
            <person name="Repkova J."/>
        </authorList>
    </citation>
    <scope>NUCLEOTIDE SEQUENCE [LARGE SCALE GENOMIC DNA]</scope>
    <source>
        <strain evidence="3">cv. 10/8</strain>
        <tissue evidence="2">Leaf</tissue>
    </source>
</reference>
<dbReference type="AlphaFoldDB" id="A0A392QQ01"/>
<evidence type="ECO:0000313" key="3">
    <source>
        <dbReference type="Proteomes" id="UP000265520"/>
    </source>
</evidence>
<dbReference type="InterPro" id="IPR002156">
    <property type="entry name" value="RNaseH_domain"/>
</dbReference>
<dbReference type="GO" id="GO:0003964">
    <property type="term" value="F:RNA-directed DNA polymerase activity"/>
    <property type="evidence" value="ECO:0007669"/>
    <property type="project" value="UniProtKB-KW"/>
</dbReference>
<name>A0A392QQ01_9FABA</name>
<keyword evidence="3" id="KW-1185">Reference proteome</keyword>
<dbReference type="InterPro" id="IPR036397">
    <property type="entry name" value="RNaseH_sf"/>
</dbReference>
<accession>A0A392QQ01</accession>
<dbReference type="GO" id="GO:0003676">
    <property type="term" value="F:nucleic acid binding"/>
    <property type="evidence" value="ECO:0007669"/>
    <property type="project" value="InterPro"/>
</dbReference>
<dbReference type="PANTHER" id="PTHR47723">
    <property type="entry name" value="OS05G0353850 PROTEIN"/>
    <property type="match status" value="1"/>
</dbReference>
<organism evidence="2 3">
    <name type="scientific">Trifolium medium</name>
    <dbReference type="NCBI Taxonomy" id="97028"/>
    <lineage>
        <taxon>Eukaryota</taxon>
        <taxon>Viridiplantae</taxon>
        <taxon>Streptophyta</taxon>
        <taxon>Embryophyta</taxon>
        <taxon>Tracheophyta</taxon>
        <taxon>Spermatophyta</taxon>
        <taxon>Magnoliopsida</taxon>
        <taxon>eudicotyledons</taxon>
        <taxon>Gunneridae</taxon>
        <taxon>Pentapetalae</taxon>
        <taxon>rosids</taxon>
        <taxon>fabids</taxon>
        <taxon>Fabales</taxon>
        <taxon>Fabaceae</taxon>
        <taxon>Papilionoideae</taxon>
        <taxon>50 kb inversion clade</taxon>
        <taxon>NPAAA clade</taxon>
        <taxon>Hologalegina</taxon>
        <taxon>IRL clade</taxon>
        <taxon>Trifolieae</taxon>
        <taxon>Trifolium</taxon>
    </lineage>
</organism>
<evidence type="ECO:0000313" key="2">
    <source>
        <dbReference type="EMBL" id="MCI26318.1"/>
    </source>
</evidence>
<dbReference type="CDD" id="cd06222">
    <property type="entry name" value="RNase_H_like"/>
    <property type="match status" value="1"/>
</dbReference>
<sequence length="90" mass="9827">MVLDVHWMPPNSGWVIINTDGAVKDGNVAGCGGLIRGEDGSWICGFTKGLGVCTPYVVELWGASEGLRLAWNRGYRRVELHIVKVWIGLC</sequence>
<dbReference type="InterPro" id="IPR012337">
    <property type="entry name" value="RNaseH-like_sf"/>
</dbReference>
<keyword evidence="2" id="KW-0548">Nucleotidyltransferase</keyword>
<evidence type="ECO:0000259" key="1">
    <source>
        <dbReference type="Pfam" id="PF13456"/>
    </source>
</evidence>
<protein>
    <submittedName>
        <fullName evidence="2">Putative non-LTR retroelement reverse transcriptase</fullName>
    </submittedName>
</protein>
<dbReference type="Gene3D" id="3.30.420.10">
    <property type="entry name" value="Ribonuclease H-like superfamily/Ribonuclease H"/>
    <property type="match status" value="1"/>
</dbReference>
<dbReference type="Pfam" id="PF13456">
    <property type="entry name" value="RVT_3"/>
    <property type="match status" value="1"/>
</dbReference>
<dbReference type="EMBL" id="LXQA010152563">
    <property type="protein sequence ID" value="MCI26318.1"/>
    <property type="molecule type" value="Genomic_DNA"/>
</dbReference>
<dbReference type="SUPFAM" id="SSF53098">
    <property type="entry name" value="Ribonuclease H-like"/>
    <property type="match status" value="1"/>
</dbReference>
<comment type="caution">
    <text evidence="2">The sequence shown here is derived from an EMBL/GenBank/DDBJ whole genome shotgun (WGS) entry which is preliminary data.</text>
</comment>
<feature type="domain" description="RNase H type-1" evidence="1">
    <location>
        <begin position="18"/>
        <end position="80"/>
    </location>
</feature>
<dbReference type="PANTHER" id="PTHR47723:SF19">
    <property type="entry name" value="POLYNUCLEOTIDYL TRANSFERASE, RIBONUCLEASE H-LIKE SUPERFAMILY PROTEIN"/>
    <property type="match status" value="1"/>
</dbReference>
<keyword evidence="2" id="KW-0808">Transferase</keyword>
<dbReference type="InterPro" id="IPR053151">
    <property type="entry name" value="RNase_H-like"/>
</dbReference>
<dbReference type="InterPro" id="IPR044730">
    <property type="entry name" value="RNase_H-like_dom_plant"/>
</dbReference>